<dbReference type="InterPro" id="IPR013083">
    <property type="entry name" value="Znf_RING/FYVE/PHD"/>
</dbReference>
<evidence type="ECO:0000259" key="6">
    <source>
        <dbReference type="PROSITE" id="PS50089"/>
    </source>
</evidence>
<evidence type="ECO:0000313" key="8">
    <source>
        <dbReference type="Proteomes" id="UP001166286"/>
    </source>
</evidence>
<proteinExistence type="predicted"/>
<dbReference type="Gene3D" id="3.30.40.10">
    <property type="entry name" value="Zinc/RING finger domain, C3HC4 (zinc finger)"/>
    <property type="match status" value="1"/>
</dbReference>
<dbReference type="SUPFAM" id="SSF57850">
    <property type="entry name" value="RING/U-box"/>
    <property type="match status" value="1"/>
</dbReference>
<evidence type="ECO:0000256" key="5">
    <source>
        <dbReference type="SAM" id="MobiDB-lite"/>
    </source>
</evidence>
<accession>A0AA39V569</accession>
<evidence type="ECO:0000256" key="1">
    <source>
        <dbReference type="ARBA" id="ARBA00022723"/>
    </source>
</evidence>
<evidence type="ECO:0000256" key="2">
    <source>
        <dbReference type="ARBA" id="ARBA00022771"/>
    </source>
</evidence>
<dbReference type="EMBL" id="JAFEKC020000002">
    <property type="protein sequence ID" value="KAK0516552.1"/>
    <property type="molecule type" value="Genomic_DNA"/>
</dbReference>
<evidence type="ECO:0000256" key="3">
    <source>
        <dbReference type="ARBA" id="ARBA00022833"/>
    </source>
</evidence>
<reference evidence="7" key="1">
    <citation type="submission" date="2023-03" db="EMBL/GenBank/DDBJ databases">
        <title>Complete genome of Cladonia borealis.</title>
        <authorList>
            <person name="Park H."/>
        </authorList>
    </citation>
    <scope>NUCLEOTIDE SEQUENCE</scope>
    <source>
        <strain evidence="7">ANT050790</strain>
    </source>
</reference>
<dbReference type="Proteomes" id="UP001166286">
    <property type="component" value="Unassembled WGS sequence"/>
</dbReference>
<feature type="domain" description="RING-type" evidence="6">
    <location>
        <begin position="24"/>
        <end position="73"/>
    </location>
</feature>
<dbReference type="Pfam" id="PF13920">
    <property type="entry name" value="zf-C3HC4_3"/>
    <property type="match status" value="1"/>
</dbReference>
<dbReference type="CDD" id="cd16449">
    <property type="entry name" value="RING-HC"/>
    <property type="match status" value="1"/>
</dbReference>
<feature type="region of interest" description="Disordered" evidence="5">
    <location>
        <begin position="135"/>
        <end position="170"/>
    </location>
</feature>
<evidence type="ECO:0000313" key="7">
    <source>
        <dbReference type="EMBL" id="KAK0516552.1"/>
    </source>
</evidence>
<keyword evidence="3" id="KW-0862">Zinc</keyword>
<keyword evidence="8" id="KW-1185">Reference proteome</keyword>
<dbReference type="AlphaFoldDB" id="A0AA39V569"/>
<dbReference type="InterPro" id="IPR017907">
    <property type="entry name" value="Znf_RING_CS"/>
</dbReference>
<keyword evidence="2 4" id="KW-0863">Zinc-finger</keyword>
<protein>
    <recommendedName>
        <fullName evidence="6">RING-type domain-containing protein</fullName>
    </recommendedName>
</protein>
<sequence length="237" mass="26559">MSKSGKPTTAFVNLNELPEGSRTCELCENQFSNLELNGAAGYAVFPVRLPCGHIFCYDCARMWIGHKKCPECNAQFRDHAMTLEAIDEQIRQYKQYQVACFNGRLQAGMIRAPPGYPTFAGQQAGPSRWWHEDNTADKAVSKPKNTSSGGTSLRSKVPSLKVTNPEGRAGRLQRHMATNGNLNADREDRETFAVTKSEQTGKEFRMALGMINKVSGTNYSREDFPNLKLKYERKPRS</sequence>
<dbReference type="SMART" id="SM00184">
    <property type="entry name" value="RING"/>
    <property type="match status" value="1"/>
</dbReference>
<dbReference type="GO" id="GO:0008270">
    <property type="term" value="F:zinc ion binding"/>
    <property type="evidence" value="ECO:0007669"/>
    <property type="project" value="UniProtKB-KW"/>
</dbReference>
<organism evidence="7 8">
    <name type="scientific">Cladonia borealis</name>
    <dbReference type="NCBI Taxonomy" id="184061"/>
    <lineage>
        <taxon>Eukaryota</taxon>
        <taxon>Fungi</taxon>
        <taxon>Dikarya</taxon>
        <taxon>Ascomycota</taxon>
        <taxon>Pezizomycotina</taxon>
        <taxon>Lecanoromycetes</taxon>
        <taxon>OSLEUM clade</taxon>
        <taxon>Lecanoromycetidae</taxon>
        <taxon>Lecanorales</taxon>
        <taxon>Lecanorineae</taxon>
        <taxon>Cladoniaceae</taxon>
        <taxon>Cladonia</taxon>
    </lineage>
</organism>
<dbReference type="InterPro" id="IPR001841">
    <property type="entry name" value="Znf_RING"/>
</dbReference>
<dbReference type="PROSITE" id="PS50089">
    <property type="entry name" value="ZF_RING_2"/>
    <property type="match status" value="1"/>
</dbReference>
<feature type="compositionally biased region" description="Polar residues" evidence="5">
    <location>
        <begin position="143"/>
        <end position="154"/>
    </location>
</feature>
<gene>
    <name evidence="7" type="ORF">JMJ35_001155</name>
</gene>
<keyword evidence="1" id="KW-0479">Metal-binding</keyword>
<name>A0AA39V569_9LECA</name>
<dbReference type="PROSITE" id="PS00518">
    <property type="entry name" value="ZF_RING_1"/>
    <property type="match status" value="1"/>
</dbReference>
<evidence type="ECO:0000256" key="4">
    <source>
        <dbReference type="PROSITE-ProRule" id="PRU00175"/>
    </source>
</evidence>
<comment type="caution">
    <text evidence="7">The sequence shown here is derived from an EMBL/GenBank/DDBJ whole genome shotgun (WGS) entry which is preliminary data.</text>
</comment>